<dbReference type="EMBL" id="JARSFG010000017">
    <property type="protein sequence ID" value="MEC1179209.1"/>
    <property type="molecule type" value="Genomic_DNA"/>
</dbReference>
<proteinExistence type="predicted"/>
<reference evidence="3 4" key="1">
    <citation type="submission" date="2023-03" db="EMBL/GenBank/DDBJ databases">
        <title>Bacillus Genome Sequencing.</title>
        <authorList>
            <person name="Dunlap C."/>
        </authorList>
    </citation>
    <scope>NUCLEOTIDE SEQUENCE [LARGE SCALE GENOMIC DNA]</scope>
    <source>
        <strain evidence="3 4">B-59205</strain>
    </source>
</reference>
<dbReference type="RefSeq" id="WP_326123707.1">
    <property type="nucleotide sequence ID" value="NZ_JARSFG010000017.1"/>
</dbReference>
<evidence type="ECO:0000313" key="4">
    <source>
        <dbReference type="Proteomes" id="UP001344888"/>
    </source>
</evidence>
<feature type="coiled-coil region" evidence="1">
    <location>
        <begin position="19"/>
        <end position="53"/>
    </location>
</feature>
<accession>A0AAW9NKB8</accession>
<keyword evidence="1" id="KW-0175">Coiled coil</keyword>
<evidence type="ECO:0000313" key="3">
    <source>
        <dbReference type="EMBL" id="MEC1179209.1"/>
    </source>
</evidence>
<keyword evidence="2" id="KW-0472">Membrane</keyword>
<gene>
    <name evidence="3" type="ORF">P9B03_12000</name>
</gene>
<evidence type="ECO:0000256" key="1">
    <source>
        <dbReference type="SAM" id="Coils"/>
    </source>
</evidence>
<feature type="transmembrane region" description="Helical" evidence="2">
    <location>
        <begin position="127"/>
        <end position="145"/>
    </location>
</feature>
<evidence type="ECO:0000256" key="2">
    <source>
        <dbReference type="SAM" id="Phobius"/>
    </source>
</evidence>
<evidence type="ECO:0008006" key="5">
    <source>
        <dbReference type="Google" id="ProtNLM"/>
    </source>
</evidence>
<comment type="caution">
    <text evidence="3">The sequence shown here is derived from an EMBL/GenBank/DDBJ whole genome shotgun (WGS) entry which is preliminary data.</text>
</comment>
<organism evidence="3 4">
    <name type="scientific">Metasolibacillus meyeri</name>
    <dbReference type="NCBI Taxonomy" id="1071052"/>
    <lineage>
        <taxon>Bacteria</taxon>
        <taxon>Bacillati</taxon>
        <taxon>Bacillota</taxon>
        <taxon>Bacilli</taxon>
        <taxon>Bacillales</taxon>
        <taxon>Caryophanaceae</taxon>
        <taxon>Metasolibacillus</taxon>
    </lineage>
</organism>
<keyword evidence="4" id="KW-1185">Reference proteome</keyword>
<keyword evidence="2" id="KW-1133">Transmembrane helix</keyword>
<protein>
    <recommendedName>
        <fullName evidence="5">DUF1640 domain-containing protein</fullName>
    </recommendedName>
</protein>
<dbReference type="AlphaFoldDB" id="A0AAW9NKB8"/>
<name>A0AAW9NKB8_9BACL</name>
<keyword evidence="2" id="KW-0812">Transmembrane</keyword>
<feature type="non-terminal residue" evidence="3">
    <location>
        <position position="1"/>
    </location>
</feature>
<dbReference type="Proteomes" id="UP001344888">
    <property type="component" value="Unassembled WGS sequence"/>
</dbReference>
<sequence>GLIGQPLFYLYSKVGDLVDERIRERVASTETELKDLKKRTERLEENNELLFRLTIVSEQQQEMNKMQQTQLDSTNETLNNINVNLTKLNMTQDELRKDVKAIGKRVDDVEKTLENGKLSFNEVIRKYLLWVIGLPMTVLGAYILFKLGL</sequence>